<feature type="domain" description="Luciferase-like" evidence="5">
    <location>
        <begin position="5"/>
        <end position="189"/>
    </location>
</feature>
<evidence type="ECO:0000256" key="3">
    <source>
        <dbReference type="ARBA" id="ARBA00023002"/>
    </source>
</evidence>
<dbReference type="AlphaFoldDB" id="A0A0H4T591"/>
<dbReference type="PANTHER" id="PTHR42847">
    <property type="entry name" value="ALKANESULFONATE MONOOXYGENASE"/>
    <property type="match status" value="1"/>
</dbReference>
<evidence type="ECO:0000259" key="5">
    <source>
        <dbReference type="Pfam" id="PF00296"/>
    </source>
</evidence>
<dbReference type="CDD" id="cd01097">
    <property type="entry name" value="Tetrahydromethanopterin_reductase"/>
    <property type="match status" value="1"/>
</dbReference>
<reference evidence="6" key="1">
    <citation type="journal article" date="2015" name="ISME J.">
        <title>Aquifer environment selects for microbial species cohorts in sediment and groundwater.</title>
        <authorList>
            <person name="Hug L.A."/>
            <person name="Thomas B.C."/>
            <person name="Brown C.T."/>
            <person name="Frischkorn K.R."/>
            <person name="Williams K.H."/>
            <person name="Tringe S.G."/>
            <person name="Banfield J.F."/>
        </authorList>
    </citation>
    <scope>NUCLEOTIDE SEQUENCE</scope>
</reference>
<dbReference type="Pfam" id="PF00296">
    <property type="entry name" value="Bac_luciferase"/>
    <property type="match status" value="1"/>
</dbReference>
<dbReference type="InterPro" id="IPR011251">
    <property type="entry name" value="Luciferase-like_dom"/>
</dbReference>
<dbReference type="InterPro" id="IPR022480">
    <property type="entry name" value="F420_MSMEG2906"/>
</dbReference>
<sequence length="239" mass="26806">MSRPIRLAVQIHPQHAPYSALRDAAVEAEERSVDIVMNWDHFYPLSGEPDGMHYECWTQLASFAEVTNRVELGPLVVCNSYRNPNLLADMARTVDHISGGRVILGIGAGWFEKDYTEYGYDFGTGPSRVAALRRDLPIIKDRLRVLNPPPLRTMPILVGGGGEKVMLRITAEHADIWHGFGDADQIRHKCAVLDAHPSYGDEMVAAGATLLTFGIGAPDLDQRFLDRWVEWRDERNSDR</sequence>
<dbReference type="Gene3D" id="3.20.20.30">
    <property type="entry name" value="Luciferase-like domain"/>
    <property type="match status" value="1"/>
</dbReference>
<keyword evidence="3" id="KW-0560">Oxidoreductase</keyword>
<evidence type="ECO:0000313" key="6">
    <source>
        <dbReference type="EMBL" id="AKQ01602.1"/>
    </source>
</evidence>
<keyword evidence="2" id="KW-0288">FMN</keyword>
<dbReference type="EMBL" id="KT006971">
    <property type="protein sequence ID" value="AKQ01602.1"/>
    <property type="molecule type" value="Genomic_DNA"/>
</dbReference>
<evidence type="ECO:0000256" key="1">
    <source>
        <dbReference type="ARBA" id="ARBA00022630"/>
    </source>
</evidence>
<dbReference type="GO" id="GO:0008726">
    <property type="term" value="F:alkanesulfonate monooxygenase activity"/>
    <property type="evidence" value="ECO:0007669"/>
    <property type="project" value="TreeGrafter"/>
</dbReference>
<organism evidence="6">
    <name type="scientific">uncultured actinobacterium Rifle_16ft_4_minimus_2010</name>
    <dbReference type="NCBI Taxonomy" id="1665146"/>
    <lineage>
        <taxon>Bacteria</taxon>
        <taxon>Bacillati</taxon>
        <taxon>Actinomycetota</taxon>
        <taxon>Actinomycetes</taxon>
        <taxon>marine Actinobacteria clade</taxon>
        <taxon>environmental samples</taxon>
    </lineage>
</organism>
<proteinExistence type="predicted"/>
<dbReference type="InterPro" id="IPR050172">
    <property type="entry name" value="SsuD_RutA_monooxygenase"/>
</dbReference>
<keyword evidence="1" id="KW-0285">Flavoprotein</keyword>
<evidence type="ECO:0000256" key="4">
    <source>
        <dbReference type="ARBA" id="ARBA00023033"/>
    </source>
</evidence>
<dbReference type="GO" id="GO:0046306">
    <property type="term" value="P:alkanesulfonate catabolic process"/>
    <property type="evidence" value="ECO:0007669"/>
    <property type="project" value="TreeGrafter"/>
</dbReference>
<dbReference type="InterPro" id="IPR036661">
    <property type="entry name" value="Luciferase-like_sf"/>
</dbReference>
<dbReference type="PANTHER" id="PTHR42847:SF8">
    <property type="entry name" value="CONSERVED PROTEIN"/>
    <property type="match status" value="1"/>
</dbReference>
<protein>
    <submittedName>
        <fullName evidence="6">F420-dependent oxidoreductase</fullName>
    </submittedName>
</protein>
<accession>A0A0H4T591</accession>
<evidence type="ECO:0000256" key="2">
    <source>
        <dbReference type="ARBA" id="ARBA00022643"/>
    </source>
</evidence>
<name>A0A0H4T591_9ACTN</name>
<dbReference type="SUPFAM" id="SSF51679">
    <property type="entry name" value="Bacterial luciferase-like"/>
    <property type="match status" value="1"/>
</dbReference>
<keyword evidence="4" id="KW-0503">Monooxygenase</keyword>
<dbReference type="NCBIfam" id="TIGR03856">
    <property type="entry name" value="F420_MSMEG_2906"/>
    <property type="match status" value="1"/>
</dbReference>